<comment type="caution">
    <text evidence="2">The sequence shown here is derived from an EMBL/GenBank/DDBJ whole genome shotgun (WGS) entry which is preliminary data.</text>
</comment>
<keyword evidence="3" id="KW-1185">Reference proteome</keyword>
<reference evidence="2 3" key="1">
    <citation type="journal article" date="2021" name="Nat. Plants">
        <title>The Taxus genome provides insights into paclitaxel biosynthesis.</title>
        <authorList>
            <person name="Xiong X."/>
            <person name="Gou J."/>
            <person name="Liao Q."/>
            <person name="Li Y."/>
            <person name="Zhou Q."/>
            <person name="Bi G."/>
            <person name="Li C."/>
            <person name="Du R."/>
            <person name="Wang X."/>
            <person name="Sun T."/>
            <person name="Guo L."/>
            <person name="Liang H."/>
            <person name="Lu P."/>
            <person name="Wu Y."/>
            <person name="Zhang Z."/>
            <person name="Ro D.K."/>
            <person name="Shang Y."/>
            <person name="Huang S."/>
            <person name="Yan J."/>
        </authorList>
    </citation>
    <scope>NUCLEOTIDE SEQUENCE [LARGE SCALE GENOMIC DNA]</scope>
    <source>
        <strain evidence="2">Ta-2019</strain>
    </source>
</reference>
<gene>
    <name evidence="2" type="ORF">KI387_006171</name>
</gene>
<feature type="compositionally biased region" description="Polar residues" evidence="1">
    <location>
        <begin position="1"/>
        <end position="20"/>
    </location>
</feature>
<protein>
    <submittedName>
        <fullName evidence="2">Uncharacterized protein</fullName>
    </submittedName>
</protein>
<dbReference type="Proteomes" id="UP000824469">
    <property type="component" value="Unassembled WGS sequence"/>
</dbReference>
<proteinExistence type="predicted"/>
<accession>A0AA38GPD1</accession>
<feature type="region of interest" description="Disordered" evidence="1">
    <location>
        <begin position="1"/>
        <end position="22"/>
    </location>
</feature>
<dbReference type="EMBL" id="JAHRHJ020000002">
    <property type="protein sequence ID" value="KAH9325993.1"/>
    <property type="molecule type" value="Genomic_DNA"/>
</dbReference>
<evidence type="ECO:0000313" key="3">
    <source>
        <dbReference type="Proteomes" id="UP000824469"/>
    </source>
</evidence>
<evidence type="ECO:0000256" key="1">
    <source>
        <dbReference type="SAM" id="MobiDB-lite"/>
    </source>
</evidence>
<evidence type="ECO:0000313" key="2">
    <source>
        <dbReference type="EMBL" id="KAH9325993.1"/>
    </source>
</evidence>
<name>A0AA38GPD1_TAXCH</name>
<sequence>CLANFGTSSRPHSPSNSRILSHSPRLIDLPPVDADLTQSMPIRLNRRRFYPVDADPSQLTSILPSRCRFPCR</sequence>
<feature type="non-terminal residue" evidence="2">
    <location>
        <position position="1"/>
    </location>
</feature>
<organism evidence="2 3">
    <name type="scientific">Taxus chinensis</name>
    <name type="common">Chinese yew</name>
    <name type="synonym">Taxus wallichiana var. chinensis</name>
    <dbReference type="NCBI Taxonomy" id="29808"/>
    <lineage>
        <taxon>Eukaryota</taxon>
        <taxon>Viridiplantae</taxon>
        <taxon>Streptophyta</taxon>
        <taxon>Embryophyta</taxon>
        <taxon>Tracheophyta</taxon>
        <taxon>Spermatophyta</taxon>
        <taxon>Pinopsida</taxon>
        <taxon>Pinidae</taxon>
        <taxon>Conifers II</taxon>
        <taxon>Cupressales</taxon>
        <taxon>Taxaceae</taxon>
        <taxon>Taxus</taxon>
    </lineage>
</organism>
<dbReference type="AlphaFoldDB" id="A0AA38GPD1"/>